<evidence type="ECO:0000313" key="3">
    <source>
        <dbReference type="Proteomes" id="UP000465302"/>
    </source>
</evidence>
<name>A0A7I9WAG8_MYCAG</name>
<evidence type="ECO:0000256" key="1">
    <source>
        <dbReference type="SAM" id="MobiDB-lite"/>
    </source>
</evidence>
<comment type="caution">
    <text evidence="2">The sequence shown here is derived from an EMBL/GenBank/DDBJ whole genome shotgun (WGS) entry which is preliminary data.</text>
</comment>
<dbReference type="Proteomes" id="UP000465302">
    <property type="component" value="Unassembled WGS sequence"/>
</dbReference>
<dbReference type="EMBL" id="BLKS01000001">
    <property type="protein sequence ID" value="GFG54580.1"/>
    <property type="molecule type" value="Genomic_DNA"/>
</dbReference>
<sequence>MPAAAASAGVSSTGVPPSVLATSGIAATGTGAAMVSSETKDQHLDDAVELAYELLHASRMYPGLHWCVGIFKLATGTETVIVSNDGASYIPPGVYVPRSARVLFVDPELSAGFHAKWFGWVNPTAIMVAYAAERAVLDPNVELYAVAATTDPGGSSVLPARRAGVPHYQDCDSTRSPIDPATPAPELDDSRVHRLAVMSPQRYEELTDANLAANERGSTAWEATAGAVATALAGAEILHIEVAPVIREILGALAAGTPVSDDQWSALAEVRLYGKSLFMRPGFIEVEPSGDPNTTVLYRAHHNLDRAVEALSLWRGDNPDYADIVYATEQVSKEGQLWPARTSS</sequence>
<feature type="region of interest" description="Disordered" evidence="1">
    <location>
        <begin position="167"/>
        <end position="186"/>
    </location>
</feature>
<gene>
    <name evidence="2" type="ORF">MAGR_60210</name>
</gene>
<protein>
    <submittedName>
        <fullName evidence="2">Uncharacterized protein</fullName>
    </submittedName>
</protein>
<evidence type="ECO:0000313" key="2">
    <source>
        <dbReference type="EMBL" id="GFG54580.1"/>
    </source>
</evidence>
<accession>A0A7I9WAG8</accession>
<proteinExistence type="predicted"/>
<reference evidence="2 3" key="1">
    <citation type="journal article" date="2019" name="Emerg. Microbes Infect.">
        <title>Comprehensive subspecies identification of 175 nontuberculous mycobacteria species based on 7547 genomic profiles.</title>
        <authorList>
            <person name="Matsumoto Y."/>
            <person name="Kinjo T."/>
            <person name="Motooka D."/>
            <person name="Nabeya D."/>
            <person name="Jung N."/>
            <person name="Uechi K."/>
            <person name="Horii T."/>
            <person name="Iida T."/>
            <person name="Fujita J."/>
            <person name="Nakamura S."/>
        </authorList>
    </citation>
    <scope>NUCLEOTIDE SEQUENCE [LARGE SCALE GENOMIC DNA]</scope>
    <source>
        <strain evidence="2 3">JCM 6377</strain>
    </source>
</reference>
<dbReference type="AlphaFoldDB" id="A0A7I9WAG8"/>
<organism evidence="2 3">
    <name type="scientific">Mycolicibacterium agri</name>
    <name type="common">Mycobacterium agri</name>
    <dbReference type="NCBI Taxonomy" id="36811"/>
    <lineage>
        <taxon>Bacteria</taxon>
        <taxon>Bacillati</taxon>
        <taxon>Actinomycetota</taxon>
        <taxon>Actinomycetes</taxon>
        <taxon>Mycobacteriales</taxon>
        <taxon>Mycobacteriaceae</taxon>
        <taxon>Mycolicibacterium</taxon>
    </lineage>
</organism>